<dbReference type="GO" id="GO:0016887">
    <property type="term" value="F:ATP hydrolysis activity"/>
    <property type="evidence" value="ECO:0007669"/>
    <property type="project" value="InterPro"/>
</dbReference>
<protein>
    <submittedName>
        <fullName evidence="2">AAA family ATPase</fullName>
    </submittedName>
</protein>
<dbReference type="InterPro" id="IPR051396">
    <property type="entry name" value="Bact_Antivir_Def_Nuclease"/>
</dbReference>
<reference evidence="2" key="1">
    <citation type="submission" date="2024-07" db="EMBL/GenBank/DDBJ databases">
        <authorList>
            <person name="Yu S.T."/>
        </authorList>
    </citation>
    <scope>NUCLEOTIDE SEQUENCE</scope>
    <source>
        <strain evidence="2">R11</strain>
    </source>
</reference>
<dbReference type="SUPFAM" id="SSF52540">
    <property type="entry name" value="P-loop containing nucleoside triphosphate hydrolases"/>
    <property type="match status" value="1"/>
</dbReference>
<dbReference type="Pfam" id="PF13304">
    <property type="entry name" value="AAA_21"/>
    <property type="match status" value="1"/>
</dbReference>
<dbReference type="EMBL" id="CP163432">
    <property type="protein sequence ID" value="XDQ12410.1"/>
    <property type="molecule type" value="Genomic_DNA"/>
</dbReference>
<dbReference type="Gene3D" id="3.40.50.300">
    <property type="entry name" value="P-loop containing nucleotide triphosphate hydrolases"/>
    <property type="match status" value="1"/>
</dbReference>
<dbReference type="PANTHER" id="PTHR43581">
    <property type="entry name" value="ATP/GTP PHOSPHATASE"/>
    <property type="match status" value="1"/>
</dbReference>
<organism evidence="2">
    <name type="scientific">Streptomyces sp. R11</name>
    <dbReference type="NCBI Taxonomy" id="3238625"/>
    <lineage>
        <taxon>Bacteria</taxon>
        <taxon>Bacillati</taxon>
        <taxon>Actinomycetota</taxon>
        <taxon>Actinomycetes</taxon>
        <taxon>Kitasatosporales</taxon>
        <taxon>Streptomycetaceae</taxon>
        <taxon>Streptomyces</taxon>
    </lineage>
</organism>
<proteinExistence type="predicted"/>
<dbReference type="RefSeq" id="WP_369272581.1">
    <property type="nucleotide sequence ID" value="NZ_CP163432.1"/>
</dbReference>
<accession>A0AB39N3H9</accession>
<name>A0AB39N3H9_9ACTN</name>
<dbReference type="AlphaFoldDB" id="A0AB39N3H9"/>
<dbReference type="PANTHER" id="PTHR43581:SF2">
    <property type="entry name" value="EXCINUCLEASE ATPASE SUBUNIT"/>
    <property type="match status" value="1"/>
</dbReference>
<feature type="domain" description="ATPase AAA-type core" evidence="1">
    <location>
        <begin position="330"/>
        <end position="399"/>
    </location>
</feature>
<sequence>MLFTTSLSPAAAKLNHAVLVRDNWDDYGFKTTFDLYCHNGVRSIHVGAVKIARRGMPSGRVELPETFTYLAEEFFSLGVDESYYATLRDEFDEEKRLTIYHALRDAALDTVLFNDVLAESAMRQSLLRGTDDETVRNQYHRIANGGPTRSKFHVRYRQEIAAENCPDLTLDLKVNPERKPPSNIQALIGSNGVGKTRLLHKIADVTLARRTPFRGGSIEDRAEHRVHPFNNVVYVSFSAFDTHKPHRARHQYVAYQYVGLKTEEGQKSQSELTAEFAECVESCMSTNRAMAERWRGVLERLEETDSAFCDLEISQLGEPRDEVPDAASLFSSFSSGHAIVLLTLAQLVLNTTERTLVLIDEPEAHLHPPLLSTFVRVLSELLADRNGLAIVATHSPVVLQETPREAVWALRRAGDDVRADHPEVETFGENVGVITREIFGLEVRRTGFNQMIQKLADKGMTFDQILNEFGENLGTEGRALARSATRRREGRV</sequence>
<dbReference type="GO" id="GO:0005524">
    <property type="term" value="F:ATP binding"/>
    <property type="evidence" value="ECO:0007669"/>
    <property type="project" value="InterPro"/>
</dbReference>
<dbReference type="InterPro" id="IPR003959">
    <property type="entry name" value="ATPase_AAA_core"/>
</dbReference>
<evidence type="ECO:0000313" key="2">
    <source>
        <dbReference type="EMBL" id="XDQ12410.1"/>
    </source>
</evidence>
<dbReference type="InterPro" id="IPR027417">
    <property type="entry name" value="P-loop_NTPase"/>
</dbReference>
<gene>
    <name evidence="2" type="ORF">AB5J55_23625</name>
</gene>
<evidence type="ECO:0000259" key="1">
    <source>
        <dbReference type="Pfam" id="PF13304"/>
    </source>
</evidence>